<dbReference type="GO" id="GO:0006281">
    <property type="term" value="P:DNA repair"/>
    <property type="evidence" value="ECO:0007669"/>
    <property type="project" value="UniProtKB-UniRule"/>
</dbReference>
<evidence type="ECO:0000256" key="8">
    <source>
        <dbReference type="ARBA" id="ARBA00023125"/>
    </source>
</evidence>
<dbReference type="InterPro" id="IPR038331">
    <property type="entry name" value="DisA_sf"/>
</dbReference>
<dbReference type="Gene3D" id="1.20.1260.110">
    <property type="entry name" value="DNA integrity scanning linker region"/>
    <property type="match status" value="1"/>
</dbReference>
<evidence type="ECO:0000313" key="13">
    <source>
        <dbReference type="EMBL" id="NYI71464.1"/>
    </source>
</evidence>
<dbReference type="PANTHER" id="PTHR34185:SF3">
    <property type="entry name" value="DNA INTEGRITY SCANNING PROTEIN DISA"/>
    <property type="match status" value="1"/>
</dbReference>
<dbReference type="InterPro" id="IPR000445">
    <property type="entry name" value="HhH_motif"/>
</dbReference>
<dbReference type="InterPro" id="IPR010994">
    <property type="entry name" value="RuvA_2-like"/>
</dbReference>
<keyword evidence="2 10" id="KW-0808">Transferase</keyword>
<dbReference type="InterPro" id="IPR036888">
    <property type="entry name" value="DNA_integrity_DisA_N_sf"/>
</dbReference>
<evidence type="ECO:0000256" key="10">
    <source>
        <dbReference type="HAMAP-Rule" id="MF_01438"/>
    </source>
</evidence>
<dbReference type="Proteomes" id="UP000527616">
    <property type="component" value="Unassembled WGS sequence"/>
</dbReference>
<sequence length="352" mass="38881">METPDPETLHRYLAMLAPGTPLRDGIERILKGRTGALIVLGHNRAVDQVSTGGFSIDVSFTPTKLRELAKMDGAIVLSGEAERIVTAGVHLMPDASYPTEETGTRHRTADRVSQQTGKPVITVSAAMSTITLFLRGTTRVLERSEVLLARANLALQTMERYRARLFEQTNKLSSLEVQDQVTVKDVTFVAQRLEMVRRLDAETAAYVIELGTLGRLLEMQRQELTGRLDELGDLLELDYSDPEHRIHLDGLTELSAADLLEPVQAARALGFGGNDHLDTRVSTHGYRQLAQINRLPTSFASRLIDHFGSLQELFAATINDLLAVEGIGEQRARVIRDGLVRLAESAYADQMD</sequence>
<proteinExistence type="inferred from homology"/>
<dbReference type="InterPro" id="IPR050338">
    <property type="entry name" value="DisA"/>
</dbReference>
<comment type="subunit">
    <text evidence="10">Homooctamer.</text>
</comment>
<evidence type="ECO:0000256" key="7">
    <source>
        <dbReference type="ARBA" id="ARBA00022842"/>
    </source>
</evidence>
<evidence type="ECO:0000256" key="9">
    <source>
        <dbReference type="ARBA" id="ARBA00023204"/>
    </source>
</evidence>
<dbReference type="AlphaFoldDB" id="A0A7Z0ILB5"/>
<dbReference type="PROSITE" id="PS51794">
    <property type="entry name" value="DAC"/>
    <property type="match status" value="1"/>
</dbReference>
<dbReference type="NCBIfam" id="NF010009">
    <property type="entry name" value="PRK13482.1"/>
    <property type="match status" value="1"/>
</dbReference>
<evidence type="ECO:0000259" key="12">
    <source>
        <dbReference type="PROSITE" id="PS51794"/>
    </source>
</evidence>
<dbReference type="InterPro" id="IPR023763">
    <property type="entry name" value="DNA_integrity_scanning_protein"/>
</dbReference>
<keyword evidence="5 10" id="KW-0227">DNA damage</keyword>
<dbReference type="Pfam" id="PF00633">
    <property type="entry name" value="HHH"/>
    <property type="match status" value="1"/>
</dbReference>
<comment type="cofactor">
    <cofactor evidence="10">
        <name>Mg(2+)</name>
        <dbReference type="ChEBI" id="CHEBI:18420"/>
    </cofactor>
</comment>
<comment type="function">
    <text evidence="10">Has also diadenylate cyclase activity, catalyzing the condensation of 2 ATP molecules into cyclic di-AMP (c-di-AMP). c-di-AMP likely acts as a signaling molecule that may couple DNA integrity with a cellular process.</text>
</comment>
<dbReference type="GO" id="GO:0004016">
    <property type="term" value="F:adenylate cyclase activity"/>
    <property type="evidence" value="ECO:0007669"/>
    <property type="project" value="TreeGrafter"/>
</dbReference>
<dbReference type="PANTHER" id="PTHR34185">
    <property type="entry name" value="DIADENYLATE CYCLASE"/>
    <property type="match status" value="1"/>
</dbReference>
<comment type="function">
    <text evidence="10">Participates in a DNA-damage check-point. DisA forms globular foci that rapidly scan along the chromosomes searching for lesions.</text>
</comment>
<dbReference type="InterPro" id="IPR003390">
    <property type="entry name" value="DNA_integrity_scan_DisA_N"/>
</dbReference>
<keyword evidence="6 10" id="KW-0067">ATP-binding</keyword>
<keyword evidence="14" id="KW-1185">Reference proteome</keyword>
<accession>A0A7Z0ILB5</accession>
<evidence type="ECO:0000256" key="2">
    <source>
        <dbReference type="ARBA" id="ARBA00022679"/>
    </source>
</evidence>
<feature type="domain" description="DAC" evidence="12">
    <location>
        <begin position="6"/>
        <end position="145"/>
    </location>
</feature>
<evidence type="ECO:0000313" key="14">
    <source>
        <dbReference type="Proteomes" id="UP000527616"/>
    </source>
</evidence>
<keyword evidence="9 10" id="KW-0234">DNA repair</keyword>
<dbReference type="EC" id="2.7.7.85" evidence="10"/>
<dbReference type="GO" id="GO:0005524">
    <property type="term" value="F:ATP binding"/>
    <property type="evidence" value="ECO:0007669"/>
    <property type="project" value="UniProtKB-UniRule"/>
</dbReference>
<dbReference type="EMBL" id="JACBZS010000001">
    <property type="protein sequence ID" value="NYI71464.1"/>
    <property type="molecule type" value="Genomic_DNA"/>
</dbReference>
<dbReference type="SUPFAM" id="SSF47781">
    <property type="entry name" value="RuvA domain 2-like"/>
    <property type="match status" value="1"/>
</dbReference>
<dbReference type="SUPFAM" id="SSF143597">
    <property type="entry name" value="YojJ-like"/>
    <property type="match status" value="1"/>
</dbReference>
<keyword evidence="8 10" id="KW-0238">DNA-binding</keyword>
<dbReference type="HAMAP" id="MF_01438">
    <property type="entry name" value="DisA"/>
    <property type="match status" value="1"/>
</dbReference>
<dbReference type="GO" id="GO:0106408">
    <property type="term" value="F:diadenylate cyclase activity"/>
    <property type="evidence" value="ECO:0007669"/>
    <property type="project" value="UniProtKB-EC"/>
</dbReference>
<comment type="similarity">
    <text evidence="10">Belongs to the DisA family.</text>
</comment>
<evidence type="ECO:0000256" key="11">
    <source>
        <dbReference type="SAM" id="MobiDB-lite"/>
    </source>
</evidence>
<feature type="binding site" evidence="10">
    <location>
        <position position="91"/>
    </location>
    <ligand>
        <name>ATP</name>
        <dbReference type="ChEBI" id="CHEBI:30616"/>
    </ligand>
</feature>
<organism evidence="13 14">
    <name type="scientific">Naumannella cuiyingiana</name>
    <dbReference type="NCBI Taxonomy" id="1347891"/>
    <lineage>
        <taxon>Bacteria</taxon>
        <taxon>Bacillati</taxon>
        <taxon>Actinomycetota</taxon>
        <taxon>Actinomycetes</taxon>
        <taxon>Propionibacteriales</taxon>
        <taxon>Propionibacteriaceae</taxon>
        <taxon>Naumannella</taxon>
    </lineage>
</organism>
<dbReference type="Pfam" id="PF02457">
    <property type="entry name" value="DAC"/>
    <property type="match status" value="1"/>
</dbReference>
<dbReference type="Gene3D" id="1.10.150.20">
    <property type="entry name" value="5' to 3' exonuclease, C-terminal subdomain"/>
    <property type="match status" value="1"/>
</dbReference>
<keyword evidence="4 10" id="KW-0547">Nucleotide-binding</keyword>
<name>A0A7Z0ILB5_9ACTN</name>
<feature type="binding site" evidence="10">
    <location>
        <begin position="104"/>
        <end position="108"/>
    </location>
    <ligand>
        <name>ATP</name>
        <dbReference type="ChEBI" id="CHEBI:30616"/>
    </ligand>
</feature>
<dbReference type="Gene3D" id="3.40.1700.10">
    <property type="entry name" value="DNA integrity scanning protein, DisA, N-terminal domain"/>
    <property type="match status" value="1"/>
</dbReference>
<dbReference type="RefSeq" id="WP_343045926.1">
    <property type="nucleotide sequence ID" value="NZ_JACBZS010000001.1"/>
</dbReference>
<dbReference type="Pfam" id="PF10635">
    <property type="entry name" value="DisA-linker"/>
    <property type="match status" value="1"/>
</dbReference>
<comment type="catalytic activity">
    <reaction evidence="1 10">
        <text>2 ATP = 3',3'-c-di-AMP + 2 diphosphate</text>
        <dbReference type="Rhea" id="RHEA:35655"/>
        <dbReference type="ChEBI" id="CHEBI:30616"/>
        <dbReference type="ChEBI" id="CHEBI:33019"/>
        <dbReference type="ChEBI" id="CHEBI:71500"/>
        <dbReference type="EC" id="2.7.7.85"/>
    </reaction>
</comment>
<feature type="binding site" evidence="10">
    <location>
        <position position="73"/>
    </location>
    <ligand>
        <name>ATP</name>
        <dbReference type="ChEBI" id="CHEBI:30616"/>
    </ligand>
</feature>
<protein>
    <recommendedName>
        <fullName evidence="10">DNA integrity scanning protein DisA</fullName>
    </recommendedName>
    <alternativeName>
        <fullName evidence="10">Cyclic di-AMP synthase</fullName>
        <shortName evidence="10">c-di-AMP synthase</shortName>
    </alternativeName>
    <alternativeName>
        <fullName evidence="10">Diadenylate cyclase</fullName>
        <ecNumber evidence="10">2.7.7.85</ecNumber>
    </alternativeName>
</protein>
<dbReference type="InterPro" id="IPR018906">
    <property type="entry name" value="DNA_integrity_scan_DisA_link"/>
</dbReference>
<gene>
    <name evidence="10" type="primary">disA</name>
    <name evidence="13" type="ORF">GGQ54_002024</name>
</gene>
<evidence type="ECO:0000256" key="5">
    <source>
        <dbReference type="ARBA" id="ARBA00022763"/>
    </source>
</evidence>
<reference evidence="13 14" key="1">
    <citation type="submission" date="2020-07" db="EMBL/GenBank/DDBJ databases">
        <title>Sequencing the genomes of 1000 actinobacteria strains.</title>
        <authorList>
            <person name="Klenk H.-P."/>
        </authorList>
    </citation>
    <scope>NUCLEOTIDE SEQUENCE [LARGE SCALE GENOMIC DNA]</scope>
    <source>
        <strain evidence="13 14">DSM 103164</strain>
    </source>
</reference>
<feature type="region of interest" description="Disordered" evidence="11">
    <location>
        <begin position="95"/>
        <end position="115"/>
    </location>
</feature>
<keyword evidence="7 10" id="KW-0460">Magnesium</keyword>
<dbReference type="GO" id="GO:0003677">
    <property type="term" value="F:DNA binding"/>
    <property type="evidence" value="ECO:0007669"/>
    <property type="project" value="UniProtKB-UniRule"/>
</dbReference>
<evidence type="ECO:0000256" key="1">
    <source>
        <dbReference type="ARBA" id="ARBA00000877"/>
    </source>
</evidence>
<evidence type="ECO:0000256" key="4">
    <source>
        <dbReference type="ARBA" id="ARBA00022741"/>
    </source>
</evidence>
<evidence type="ECO:0000256" key="6">
    <source>
        <dbReference type="ARBA" id="ARBA00022840"/>
    </source>
</evidence>
<comment type="caution">
    <text evidence="13">The sequence shown here is derived from an EMBL/GenBank/DDBJ whole genome shotgun (WGS) entry which is preliminary data.</text>
</comment>
<keyword evidence="3 10" id="KW-0548">Nucleotidyltransferase</keyword>
<evidence type="ECO:0000256" key="3">
    <source>
        <dbReference type="ARBA" id="ARBA00022695"/>
    </source>
</evidence>